<organism evidence="3 4">
    <name type="scientific">Methylobacterium aquaticum</name>
    <dbReference type="NCBI Taxonomy" id="270351"/>
    <lineage>
        <taxon>Bacteria</taxon>
        <taxon>Pseudomonadati</taxon>
        <taxon>Pseudomonadota</taxon>
        <taxon>Alphaproteobacteria</taxon>
        <taxon>Hyphomicrobiales</taxon>
        <taxon>Methylobacteriaceae</taxon>
        <taxon>Methylobacterium</taxon>
    </lineage>
</organism>
<dbReference type="KEGG" id="maqu:Maq22A_4p60410"/>
<dbReference type="Pfam" id="PF25209">
    <property type="entry name" value="Phage_capsid_4"/>
    <property type="match status" value="1"/>
</dbReference>
<dbReference type="EMBL" id="AP014708">
    <property type="protein sequence ID" value="BAR47387.1"/>
    <property type="molecule type" value="Genomic_DNA"/>
</dbReference>
<gene>
    <name evidence="3" type="ORF">Maq22A_4p60410</name>
</gene>
<evidence type="ECO:0000313" key="3">
    <source>
        <dbReference type="EMBL" id="BAR47387.1"/>
    </source>
</evidence>
<feature type="transmembrane region" description="Helical" evidence="2">
    <location>
        <begin position="65"/>
        <end position="88"/>
    </location>
</feature>
<feature type="transmembrane region" description="Helical" evidence="2">
    <location>
        <begin position="31"/>
        <end position="53"/>
    </location>
</feature>
<protein>
    <recommendedName>
        <fullName evidence="5">Bacteriophage Mu GpT domain-containing protein</fullName>
    </recommendedName>
</protein>
<feature type="compositionally biased region" description="Low complexity" evidence="1">
    <location>
        <begin position="1"/>
        <end position="15"/>
    </location>
</feature>
<reference evidence="4" key="2">
    <citation type="submission" date="2015-01" db="EMBL/GenBank/DDBJ databases">
        <title>Complete genome sequence of Methylobacterium aquaticum strain 22A.</title>
        <authorList>
            <person name="Tani A."/>
            <person name="Ogura Y."/>
            <person name="Hayashi T."/>
        </authorList>
    </citation>
    <scope>NUCLEOTIDE SEQUENCE [LARGE SCALE GENOMIC DNA]</scope>
    <source>
        <strain evidence="4">MA-22A</strain>
        <plasmid evidence="4">Plasmid pMaq22A_4p DNA</plasmid>
    </source>
</reference>
<dbReference type="Proteomes" id="UP000061432">
    <property type="component" value="Plasmid pMaq22A_4p"/>
</dbReference>
<sequence length="593" mass="62399">MPPAPGAAGDTAPAPLVQPTETPSMQRSPRAVATLSVGAVLSLGVLAALVAALSPDLGVLAAHKAAGLAGLFHGHGLTVAGPFALAALRAHEADLGTRVAAKFAELTDGLAAEARAAIEGEHAALVTELDGVRAEIRGLEAAPPQPAQTPGPAPAETSRAERERSAALLDIGTRAGMTTAQIGEALAGSITVDAFRTRAFDALAARSEETMTRPTQRAQIVGEADEEKRGAAIENALLHRHAPGTVQLTEHGRQYRGMTILEMGSDLLEARGIKTRGLSKQERAGLMLETRSDAARYAVRSGGMLTTSDFANVLANVANKTLRMGYDAAPQTFRPLVRVVTVPDFKPVSRVQLGEAPKLEKVNEKGEFTRGNMGDAAERYAISTYGKIVSITRQVLVNDDLDAFTRVPRAFGVAAANLESDLVWGQITANPVMGDGNALFSAAHGNLLASGSAIATASVGAMRQAMRVQTGLDGKTLLNITPTYIVVPTALETVTEQFLGQIFPTKSADVVTSTMKKLVPISEPRLDVASATNWYIAADPAMIDLIELAYLEGQEGLYTETKMGFDVDGIEVKVRQDVGAKVIDWRGLQKNPA</sequence>
<name>A0A1Y0ZCV6_9HYPH</name>
<feature type="region of interest" description="Disordered" evidence="1">
    <location>
        <begin position="1"/>
        <end position="27"/>
    </location>
</feature>
<evidence type="ECO:0000313" key="4">
    <source>
        <dbReference type="Proteomes" id="UP000061432"/>
    </source>
</evidence>
<geneLocation type="plasmid" evidence="4">
    <name>pMaq22A_4p DNA</name>
</geneLocation>
<evidence type="ECO:0008006" key="5">
    <source>
        <dbReference type="Google" id="ProtNLM"/>
    </source>
</evidence>
<dbReference type="NCBIfam" id="NF045541">
    <property type="entry name" value="scaf_prot_MCP2"/>
    <property type="match status" value="1"/>
</dbReference>
<accession>A0A1Y0ZCV6</accession>
<evidence type="ECO:0000256" key="2">
    <source>
        <dbReference type="SAM" id="Phobius"/>
    </source>
</evidence>
<reference evidence="3 4" key="1">
    <citation type="journal article" date="2015" name="Genome Announc.">
        <title>Complete Genome Sequence of Methylobacterium aquaticum Strain 22A, Isolated from Racomitrium japonicum Moss.</title>
        <authorList>
            <person name="Tani A."/>
            <person name="Ogura Y."/>
            <person name="Hayashi T."/>
            <person name="Kimbara K."/>
        </authorList>
    </citation>
    <scope>NUCLEOTIDE SEQUENCE [LARGE SCALE GENOMIC DNA]</scope>
    <source>
        <strain evidence="3 4">MA-22A</strain>
        <plasmid evidence="4">Plasmid pMaq22A_4p DNA</plasmid>
    </source>
</reference>
<keyword evidence="2" id="KW-1133">Transmembrane helix</keyword>
<keyword evidence="2" id="KW-0812">Transmembrane</keyword>
<dbReference type="AlphaFoldDB" id="A0A1Y0ZCV6"/>
<keyword evidence="3" id="KW-0614">Plasmid</keyword>
<feature type="compositionally biased region" description="Pro residues" evidence="1">
    <location>
        <begin position="143"/>
        <end position="153"/>
    </location>
</feature>
<proteinExistence type="predicted"/>
<feature type="region of interest" description="Disordered" evidence="1">
    <location>
        <begin position="140"/>
        <end position="163"/>
    </location>
</feature>
<evidence type="ECO:0000256" key="1">
    <source>
        <dbReference type="SAM" id="MobiDB-lite"/>
    </source>
</evidence>
<keyword evidence="2" id="KW-0472">Membrane</keyword>